<feature type="compositionally biased region" description="Basic residues" evidence="3">
    <location>
        <begin position="1670"/>
        <end position="1680"/>
    </location>
</feature>
<dbReference type="Pfam" id="PF04408">
    <property type="entry name" value="WHD_HA2"/>
    <property type="match status" value="1"/>
</dbReference>
<feature type="compositionally biased region" description="Polar residues" evidence="3">
    <location>
        <begin position="57"/>
        <end position="84"/>
    </location>
</feature>
<organism evidence="6 7">
    <name type="scientific">Aulographum hederae CBS 113979</name>
    <dbReference type="NCBI Taxonomy" id="1176131"/>
    <lineage>
        <taxon>Eukaryota</taxon>
        <taxon>Fungi</taxon>
        <taxon>Dikarya</taxon>
        <taxon>Ascomycota</taxon>
        <taxon>Pezizomycotina</taxon>
        <taxon>Dothideomycetes</taxon>
        <taxon>Pleosporomycetidae</taxon>
        <taxon>Aulographales</taxon>
        <taxon>Aulographaceae</taxon>
    </lineage>
</organism>
<dbReference type="PROSITE" id="PS51192">
    <property type="entry name" value="HELICASE_ATP_BIND_1"/>
    <property type="match status" value="1"/>
</dbReference>
<evidence type="ECO:0000256" key="1">
    <source>
        <dbReference type="ARBA" id="ARBA00022741"/>
    </source>
</evidence>
<keyword evidence="1" id="KW-0547">Nucleotide-binding</keyword>
<dbReference type="SMART" id="SM00847">
    <property type="entry name" value="HA2"/>
    <property type="match status" value="1"/>
</dbReference>
<evidence type="ECO:0000313" key="7">
    <source>
        <dbReference type="Proteomes" id="UP000800041"/>
    </source>
</evidence>
<dbReference type="CDD" id="cd18791">
    <property type="entry name" value="SF2_C_RHA"/>
    <property type="match status" value="1"/>
</dbReference>
<name>A0A6G1GS88_9PEZI</name>
<dbReference type="Gene3D" id="3.40.50.300">
    <property type="entry name" value="P-loop containing nucleotide triphosphate hydrolases"/>
    <property type="match status" value="2"/>
</dbReference>
<dbReference type="InterPro" id="IPR014001">
    <property type="entry name" value="Helicase_ATP-bd"/>
</dbReference>
<evidence type="ECO:0000256" key="2">
    <source>
        <dbReference type="ARBA" id="ARBA00022840"/>
    </source>
</evidence>
<feature type="compositionally biased region" description="Basic and acidic residues" evidence="3">
    <location>
        <begin position="47"/>
        <end position="56"/>
    </location>
</feature>
<dbReference type="Pfam" id="PF00271">
    <property type="entry name" value="Helicase_C"/>
    <property type="match status" value="1"/>
</dbReference>
<dbReference type="InterPro" id="IPR001650">
    <property type="entry name" value="Helicase_C-like"/>
</dbReference>
<dbReference type="InterPro" id="IPR007502">
    <property type="entry name" value="Helicase-assoc_dom"/>
</dbReference>
<feature type="compositionally biased region" description="Polar residues" evidence="3">
    <location>
        <begin position="142"/>
        <end position="152"/>
    </location>
</feature>
<dbReference type="Pfam" id="PF00270">
    <property type="entry name" value="DEAD"/>
    <property type="match status" value="1"/>
</dbReference>
<keyword evidence="6" id="KW-0378">Hydrolase</keyword>
<dbReference type="SUPFAM" id="SSF52540">
    <property type="entry name" value="P-loop containing nucleoside triphosphate hydrolases"/>
    <property type="match status" value="1"/>
</dbReference>
<feature type="region of interest" description="Disordered" evidence="3">
    <location>
        <begin position="45"/>
        <end position="158"/>
    </location>
</feature>
<dbReference type="SMART" id="SM00487">
    <property type="entry name" value="DEXDc"/>
    <property type="match status" value="1"/>
</dbReference>
<dbReference type="CDD" id="cd17917">
    <property type="entry name" value="DEXHc_RHA-like"/>
    <property type="match status" value="1"/>
</dbReference>
<dbReference type="Gene3D" id="1.20.120.1080">
    <property type="match status" value="1"/>
</dbReference>
<protein>
    <submittedName>
        <fullName evidence="6">P-loop containing nucleoside triphosphate hydrolase protein</fullName>
    </submittedName>
</protein>
<feature type="compositionally biased region" description="Polar residues" evidence="3">
    <location>
        <begin position="123"/>
        <end position="135"/>
    </location>
</feature>
<dbReference type="InterPro" id="IPR048333">
    <property type="entry name" value="HA2_WH"/>
</dbReference>
<accession>A0A6G1GS88</accession>
<dbReference type="PANTHER" id="PTHR18934">
    <property type="entry name" value="ATP-DEPENDENT RNA HELICASE"/>
    <property type="match status" value="1"/>
</dbReference>
<dbReference type="Proteomes" id="UP000800041">
    <property type="component" value="Unassembled WGS sequence"/>
</dbReference>
<dbReference type="GO" id="GO:0016787">
    <property type="term" value="F:hydrolase activity"/>
    <property type="evidence" value="ECO:0007669"/>
    <property type="project" value="UniProtKB-KW"/>
</dbReference>
<proteinExistence type="predicted"/>
<dbReference type="SMART" id="SM00490">
    <property type="entry name" value="HELICc"/>
    <property type="match status" value="1"/>
</dbReference>
<evidence type="ECO:0000259" key="5">
    <source>
        <dbReference type="PROSITE" id="PS51194"/>
    </source>
</evidence>
<evidence type="ECO:0000256" key="3">
    <source>
        <dbReference type="SAM" id="MobiDB-lite"/>
    </source>
</evidence>
<dbReference type="GO" id="GO:0004386">
    <property type="term" value="F:helicase activity"/>
    <property type="evidence" value="ECO:0007669"/>
    <property type="project" value="TreeGrafter"/>
</dbReference>
<dbReference type="InterPro" id="IPR011545">
    <property type="entry name" value="DEAD/DEAH_box_helicase_dom"/>
</dbReference>
<feature type="domain" description="Helicase ATP-binding" evidence="4">
    <location>
        <begin position="766"/>
        <end position="941"/>
    </location>
</feature>
<dbReference type="InterPro" id="IPR027417">
    <property type="entry name" value="P-loop_NTPase"/>
</dbReference>
<dbReference type="EMBL" id="ML977173">
    <property type="protein sequence ID" value="KAF1983637.1"/>
    <property type="molecule type" value="Genomic_DNA"/>
</dbReference>
<feature type="region of interest" description="Disordered" evidence="3">
    <location>
        <begin position="270"/>
        <end position="324"/>
    </location>
</feature>
<reference evidence="6" key="1">
    <citation type="journal article" date="2020" name="Stud. Mycol.">
        <title>101 Dothideomycetes genomes: a test case for predicting lifestyles and emergence of pathogens.</title>
        <authorList>
            <person name="Haridas S."/>
            <person name="Albert R."/>
            <person name="Binder M."/>
            <person name="Bloem J."/>
            <person name="Labutti K."/>
            <person name="Salamov A."/>
            <person name="Andreopoulos B."/>
            <person name="Baker S."/>
            <person name="Barry K."/>
            <person name="Bills G."/>
            <person name="Bluhm B."/>
            <person name="Cannon C."/>
            <person name="Castanera R."/>
            <person name="Culley D."/>
            <person name="Daum C."/>
            <person name="Ezra D."/>
            <person name="Gonzalez J."/>
            <person name="Henrissat B."/>
            <person name="Kuo A."/>
            <person name="Liang C."/>
            <person name="Lipzen A."/>
            <person name="Lutzoni F."/>
            <person name="Magnuson J."/>
            <person name="Mondo S."/>
            <person name="Nolan M."/>
            <person name="Ohm R."/>
            <person name="Pangilinan J."/>
            <person name="Park H.-J."/>
            <person name="Ramirez L."/>
            <person name="Alfaro M."/>
            <person name="Sun H."/>
            <person name="Tritt A."/>
            <person name="Yoshinaga Y."/>
            <person name="Zwiers L.-H."/>
            <person name="Turgeon B."/>
            <person name="Goodwin S."/>
            <person name="Spatafora J."/>
            <person name="Crous P."/>
            <person name="Grigoriev I."/>
        </authorList>
    </citation>
    <scope>NUCLEOTIDE SEQUENCE</scope>
    <source>
        <strain evidence="6">CBS 113979</strain>
    </source>
</reference>
<dbReference type="PROSITE" id="PS51194">
    <property type="entry name" value="HELICASE_CTER"/>
    <property type="match status" value="1"/>
</dbReference>
<sequence>MKLVHYVCRRCTIRARLCPPSIATRSCRIVGTRAVQPRLRHYSSRVLPEKSNRDGNTRLSGSANVQESDTLQARQENDATAWSRSDTDEAEERPGQRSDESQASRQQEHDEPLPVFLGDVDFDSNTWSGRMSGNDSYGLEKTPQSESHALHSSNHERNNFRVSRQEAKEDGLPVFLDELGFEGHARSGQMPGIASRNYNDSLGKTFQSQTRPLDAHKQEEYRRALPASPEKPKPVPSVFSDMPGIDPRSIGGQTADTLAEDDIQESEADFEYDPPFESGHEDGPLTFPHDSGFDPQRGDAQPADEPPQDDSYREPWESDSFENQQSQAWERLGLLQSRSDFREPIGEFPTQAQYPNAPAALFHSESDLELRNAFYDYVPSNLGIREDMAFVVSGPEPLWRYKVKVELPRGGAIVGTGDASTKPEACKLGFRNATAMLHQRGAMKIFDNAALFITEGAVRAASSKVAEKSHVYNYAARYGQVPRFEYTTTSHEEGSQIVTTIWFEEPKMKVQASGSGLAQSERAASLKFMDMVEKYYLEKGEKINLRDQKTVNIDNARKIVELYKSENPGDSVTISTESVKHPATVSYETSRLVIQGQPLLNGEPFAGSCYMDKHREARMVGWLLAALALDKLSPGLLTRLRVMVEDRQGLQLDRRSLEDPLQLSFDPAVEAYSQYLAQKGLQHYEAASRDKTGKRPVQESNAYQSALLLQSVADRRSEFHESMQSKSARNAYLMQSLETFWNSPDTEAIRDERLLLPVNQHRLSVLQTIDQNMFSIITAAAGSGKSTQVAQMLLEDAISSGKGADCNILSSQPRRVAAVSLARRIAAERGEPLEEVAGYQIGGDRVLPPAGGSIVFCTPEILRLKLETSIDLTLEAYSHVIIDDIHERDQNTDQLLTVLKLAHAQRREQGKTVPKLIFMTATLDGDRIEKHFTDSNGHVPATLQLPGRNYDVRKIYLEELMQEFSKTFTTMELDVLLNQPFMASYIQKELSHNSSPSPQTSHVDWDMRTMHGLGDYFSFGLIATTIAHIVKSSDKGTILTFLPGLREMRQVEKMLRSEPALGVDFDNPKYQIFLLHASFRATVNEALEPVPEGVRRILLATDVVESSLTLPDVRFVVDSGKRRSMDFDSFEAADVYGRMWITQSSATQRAGRAGRVANGIYFAMYSKRRYDTFAVSAARPQYWDLARTALRALARTPARSIEAYFNESPDEINSADIEEAVHELQALGALFHDRTLTPLGEILAALPLEPHLAAMVLLGIAFRCLTPMIIMACALEQDSIFALPHPNDANAERMLTIRKLFAQGTGSDHMAMINAIRSLQEVINLEGEDVARAWAQEHHLNVDSAFSVTRAVKMINLILLVKGLVPPTAEANRQNAFDRQSDNPNLILALLLSGIYPNVALRTEQGPSNFRAERGNFITTGGSWGIPWSHSLVLSKPSKSVFDTPDPELDDRTRQRQPPQEQEPDVIQPSQKLYCFSRLMATVSRPFEGILIDVSPITPLQLALFGGPVTLKPPPDHPPDAPIPEDYETDTIMMDGAPFKVPSPSVARSILSLRDVWDKIQRDILQDLVLGRLLANAQDYVERMQVLEGVVDLLNYDKDAPMNQANPLPAAFVQQQATKKVQEAEVEKLADDYEGRKKMLVQDIKNRKKKEQDAFSELEARVEEEANKGKGTKRRLKKIKQGNVPWKRG</sequence>
<dbReference type="GO" id="GO:0003723">
    <property type="term" value="F:RNA binding"/>
    <property type="evidence" value="ECO:0007669"/>
    <property type="project" value="TreeGrafter"/>
</dbReference>
<dbReference type="Pfam" id="PF21010">
    <property type="entry name" value="HA2_C"/>
    <property type="match status" value="1"/>
</dbReference>
<gene>
    <name evidence="6" type="ORF">K402DRAFT_382357</name>
</gene>
<dbReference type="GO" id="GO:0005524">
    <property type="term" value="F:ATP binding"/>
    <property type="evidence" value="ECO:0007669"/>
    <property type="project" value="UniProtKB-KW"/>
</dbReference>
<feature type="region of interest" description="Disordered" evidence="3">
    <location>
        <begin position="1662"/>
        <end position="1689"/>
    </location>
</feature>
<feature type="region of interest" description="Disordered" evidence="3">
    <location>
        <begin position="1439"/>
        <end position="1467"/>
    </location>
</feature>
<evidence type="ECO:0000259" key="4">
    <source>
        <dbReference type="PROSITE" id="PS51192"/>
    </source>
</evidence>
<feature type="domain" description="Helicase C-terminal" evidence="5">
    <location>
        <begin position="1025"/>
        <end position="1201"/>
    </location>
</feature>
<keyword evidence="7" id="KW-1185">Reference proteome</keyword>
<dbReference type="OrthoDB" id="5600252at2759"/>
<feature type="region of interest" description="Disordered" evidence="3">
    <location>
        <begin position="221"/>
        <end position="253"/>
    </location>
</feature>
<feature type="compositionally biased region" description="Basic and acidic residues" evidence="3">
    <location>
        <begin position="92"/>
        <end position="112"/>
    </location>
</feature>
<keyword evidence="2" id="KW-0067">ATP-binding</keyword>
<dbReference type="PANTHER" id="PTHR18934:SF145">
    <property type="entry name" value="ATP-DEPENDENT RNA HELICASE DHX57-RELATED"/>
    <property type="match status" value="1"/>
</dbReference>
<evidence type="ECO:0000313" key="6">
    <source>
        <dbReference type="EMBL" id="KAF1983637.1"/>
    </source>
</evidence>